<dbReference type="InterPro" id="IPR004046">
    <property type="entry name" value="GST_C"/>
</dbReference>
<evidence type="ECO:0000313" key="4">
    <source>
        <dbReference type="Proteomes" id="UP001151760"/>
    </source>
</evidence>
<protein>
    <submittedName>
        <fullName evidence="3">Elongation factor 1-gamma-like protein</fullName>
    </submittedName>
</protein>
<dbReference type="PANTHER" id="PTHR44372:SF7">
    <property type="entry name" value="ELONGATION FACTOR 1B GAMMA, S-CRYSTALLIN, GLUTATHIONE S-TRANSFERASE"/>
    <property type="match status" value="1"/>
</dbReference>
<dbReference type="Pfam" id="PF00043">
    <property type="entry name" value="GST_C"/>
    <property type="match status" value="1"/>
</dbReference>
<feature type="domain" description="GST C-terminal" evidence="2">
    <location>
        <begin position="55"/>
        <end position="183"/>
    </location>
</feature>
<evidence type="ECO:0000313" key="3">
    <source>
        <dbReference type="EMBL" id="GJT27939.1"/>
    </source>
</evidence>
<dbReference type="InterPro" id="IPR036282">
    <property type="entry name" value="Glutathione-S-Trfase_C_sf"/>
</dbReference>
<organism evidence="3 4">
    <name type="scientific">Tanacetum coccineum</name>
    <dbReference type="NCBI Taxonomy" id="301880"/>
    <lineage>
        <taxon>Eukaryota</taxon>
        <taxon>Viridiplantae</taxon>
        <taxon>Streptophyta</taxon>
        <taxon>Embryophyta</taxon>
        <taxon>Tracheophyta</taxon>
        <taxon>Spermatophyta</taxon>
        <taxon>Magnoliopsida</taxon>
        <taxon>eudicotyledons</taxon>
        <taxon>Gunneridae</taxon>
        <taxon>Pentapetalae</taxon>
        <taxon>asterids</taxon>
        <taxon>campanulids</taxon>
        <taxon>Asterales</taxon>
        <taxon>Asteraceae</taxon>
        <taxon>Asteroideae</taxon>
        <taxon>Anthemideae</taxon>
        <taxon>Anthemidinae</taxon>
        <taxon>Tanacetum</taxon>
    </lineage>
</organism>
<feature type="compositionally biased region" description="Basic and acidic residues" evidence="1">
    <location>
        <begin position="187"/>
        <end position="205"/>
    </location>
</feature>
<dbReference type="PROSITE" id="PS50405">
    <property type="entry name" value="GST_CTER"/>
    <property type="match status" value="1"/>
</dbReference>
<gene>
    <name evidence="3" type="ORF">Tco_0908214</name>
</gene>
<proteinExistence type="predicted"/>
<dbReference type="Gene3D" id="1.20.1050.10">
    <property type="match status" value="1"/>
</dbReference>
<sequence>MALIMHSGPGNKNVYQALIAAEYVGVDIKMADNFQMGSNAIAYYVARGSSLLGSSAVECGQIEQWIAFSSFELDANLRGWVLPRLGYANYIKPVEESYVANTKRVLTALNTHLATHTFLVGDSVTLADIITTCNLLYGIKMLMPKSFTSEYPNVERYFWTMVDQPNFKKVIGEVKQVEAVLPLPSAKKSEQPKEVIPKAKPRNVEAPKPAVEEEEEAPKPKAKNPLDFCRIDIP</sequence>
<dbReference type="CDD" id="cd03181">
    <property type="entry name" value="GST_C_EF1Bgamma_like"/>
    <property type="match status" value="1"/>
</dbReference>
<keyword evidence="4" id="KW-1185">Reference proteome</keyword>
<dbReference type="PANTHER" id="PTHR44372">
    <property type="entry name" value="ELONGATION FACTOR 1-GAMMA 1-RELATED"/>
    <property type="match status" value="1"/>
</dbReference>
<comment type="caution">
    <text evidence="3">The sequence shown here is derived from an EMBL/GenBank/DDBJ whole genome shotgun (WGS) entry which is preliminary data.</text>
</comment>
<dbReference type="Proteomes" id="UP001151760">
    <property type="component" value="Unassembled WGS sequence"/>
</dbReference>
<reference evidence="3" key="1">
    <citation type="journal article" date="2022" name="Int. J. Mol. Sci.">
        <title>Draft Genome of Tanacetum Coccineum: Genomic Comparison of Closely Related Tanacetum-Family Plants.</title>
        <authorList>
            <person name="Yamashiro T."/>
            <person name="Shiraishi A."/>
            <person name="Nakayama K."/>
            <person name="Satake H."/>
        </authorList>
    </citation>
    <scope>NUCLEOTIDE SEQUENCE</scope>
</reference>
<reference evidence="3" key="2">
    <citation type="submission" date="2022-01" db="EMBL/GenBank/DDBJ databases">
        <authorList>
            <person name="Yamashiro T."/>
            <person name="Shiraishi A."/>
            <person name="Satake H."/>
            <person name="Nakayama K."/>
        </authorList>
    </citation>
    <scope>NUCLEOTIDE SEQUENCE</scope>
</reference>
<dbReference type="EMBL" id="BQNB010014420">
    <property type="protein sequence ID" value="GJT27939.1"/>
    <property type="molecule type" value="Genomic_DNA"/>
</dbReference>
<accession>A0ABQ5CT06</accession>
<dbReference type="InterPro" id="IPR010987">
    <property type="entry name" value="Glutathione-S-Trfase_C-like"/>
</dbReference>
<evidence type="ECO:0000256" key="1">
    <source>
        <dbReference type="SAM" id="MobiDB-lite"/>
    </source>
</evidence>
<dbReference type="SUPFAM" id="SSF47616">
    <property type="entry name" value="GST C-terminal domain-like"/>
    <property type="match status" value="1"/>
</dbReference>
<feature type="region of interest" description="Disordered" evidence="1">
    <location>
        <begin position="186"/>
        <end position="234"/>
    </location>
</feature>
<dbReference type="InterPro" id="IPR044628">
    <property type="entry name" value="EF-1-gamma_plant"/>
</dbReference>
<name>A0ABQ5CT06_9ASTR</name>
<evidence type="ECO:0000259" key="2">
    <source>
        <dbReference type="PROSITE" id="PS50405"/>
    </source>
</evidence>